<feature type="region of interest" description="Disordered" evidence="1">
    <location>
        <begin position="208"/>
        <end position="231"/>
    </location>
</feature>
<name>A0A7W8DRT2_9BACT</name>
<dbReference type="Proteomes" id="UP000534294">
    <property type="component" value="Unassembled WGS sequence"/>
</dbReference>
<dbReference type="AlphaFoldDB" id="A0A7W8DRT2"/>
<dbReference type="PROSITE" id="PS51257">
    <property type="entry name" value="PROKAR_LIPOPROTEIN"/>
    <property type="match status" value="1"/>
</dbReference>
<feature type="compositionally biased region" description="Basic and acidic residues" evidence="1">
    <location>
        <begin position="208"/>
        <end position="217"/>
    </location>
</feature>
<proteinExistence type="predicted"/>
<organism evidence="2 3">
    <name type="scientific">Prosthecobacter dejongeii</name>
    <dbReference type="NCBI Taxonomy" id="48465"/>
    <lineage>
        <taxon>Bacteria</taxon>
        <taxon>Pseudomonadati</taxon>
        <taxon>Verrucomicrobiota</taxon>
        <taxon>Verrucomicrobiia</taxon>
        <taxon>Verrucomicrobiales</taxon>
        <taxon>Verrucomicrobiaceae</taxon>
        <taxon>Prosthecobacter</taxon>
    </lineage>
</organism>
<sequence>MTPFTRFALAATGALLASCATKETPLSDDPFALPPEQQELAYIPTYSKTVVSGWPKGRALDPYDSSRVRLNEEVHAYHVGRLPSKDRREMHEAHTVYRVEQDARWDTRLPATPMDSRGVVLGVVEPSRSEVPKSSLLDQERQSLVAKTQSLQITMAKLTNLQRDLEKKKAQFTEAEEEAKEIQLYLAKTIQERDQASAQLEKAKERIEELEENERLRVRTSSQGLSGGKKK</sequence>
<comment type="caution">
    <text evidence="2">The sequence shown here is derived from an EMBL/GenBank/DDBJ whole genome shotgun (WGS) entry which is preliminary data.</text>
</comment>
<dbReference type="RefSeq" id="WP_184211606.1">
    <property type="nucleotide sequence ID" value="NZ_JACHIF010000009.1"/>
</dbReference>
<gene>
    <name evidence="2" type="ORF">HNQ64_003910</name>
</gene>
<evidence type="ECO:0000256" key="1">
    <source>
        <dbReference type="SAM" id="MobiDB-lite"/>
    </source>
</evidence>
<dbReference type="EMBL" id="JACHIF010000009">
    <property type="protein sequence ID" value="MBB5039635.1"/>
    <property type="molecule type" value="Genomic_DNA"/>
</dbReference>
<keyword evidence="3" id="KW-1185">Reference proteome</keyword>
<evidence type="ECO:0000313" key="2">
    <source>
        <dbReference type="EMBL" id="MBB5039635.1"/>
    </source>
</evidence>
<reference evidence="2 3" key="1">
    <citation type="submission" date="2020-08" db="EMBL/GenBank/DDBJ databases">
        <title>Genomic Encyclopedia of Type Strains, Phase IV (KMG-IV): sequencing the most valuable type-strain genomes for metagenomic binning, comparative biology and taxonomic classification.</title>
        <authorList>
            <person name="Goeker M."/>
        </authorList>
    </citation>
    <scope>NUCLEOTIDE SEQUENCE [LARGE SCALE GENOMIC DNA]</scope>
    <source>
        <strain evidence="2 3">DSM 12251</strain>
    </source>
</reference>
<evidence type="ECO:0000313" key="3">
    <source>
        <dbReference type="Proteomes" id="UP000534294"/>
    </source>
</evidence>
<protein>
    <submittedName>
        <fullName evidence="2">Uncharacterized protein</fullName>
    </submittedName>
</protein>
<accession>A0A7W8DRT2</accession>